<evidence type="ECO:0000313" key="3">
    <source>
        <dbReference type="Proteomes" id="UP000265520"/>
    </source>
</evidence>
<dbReference type="AlphaFoldDB" id="A0A392MLF0"/>
<comment type="caution">
    <text evidence="2">The sequence shown here is derived from an EMBL/GenBank/DDBJ whole genome shotgun (WGS) entry which is preliminary data.</text>
</comment>
<dbReference type="Proteomes" id="UP000265520">
    <property type="component" value="Unassembled WGS sequence"/>
</dbReference>
<feature type="compositionally biased region" description="Polar residues" evidence="1">
    <location>
        <begin position="35"/>
        <end position="51"/>
    </location>
</feature>
<gene>
    <name evidence="2" type="ORF">A2U01_0009236</name>
</gene>
<feature type="region of interest" description="Disordered" evidence="1">
    <location>
        <begin position="35"/>
        <end position="57"/>
    </location>
</feature>
<proteinExistence type="predicted"/>
<sequence>MLKRGITEVKETEHLTTNNQGVMRISTKGIIENHITNNQGTEKGRHTSSLKCSWLAK</sequence>
<keyword evidence="3" id="KW-1185">Reference proteome</keyword>
<evidence type="ECO:0000256" key="1">
    <source>
        <dbReference type="SAM" id="MobiDB-lite"/>
    </source>
</evidence>
<protein>
    <submittedName>
        <fullName evidence="2">Uncharacterized protein</fullName>
    </submittedName>
</protein>
<dbReference type="EMBL" id="LXQA010014001">
    <property type="protein sequence ID" value="MCH88352.1"/>
    <property type="molecule type" value="Genomic_DNA"/>
</dbReference>
<name>A0A392MLF0_9FABA</name>
<evidence type="ECO:0000313" key="2">
    <source>
        <dbReference type="EMBL" id="MCH88352.1"/>
    </source>
</evidence>
<reference evidence="2 3" key="1">
    <citation type="journal article" date="2018" name="Front. Plant Sci.">
        <title>Red Clover (Trifolium pratense) and Zigzag Clover (T. medium) - A Picture of Genomic Similarities and Differences.</title>
        <authorList>
            <person name="Dluhosova J."/>
            <person name="Istvanek J."/>
            <person name="Nedelnik J."/>
            <person name="Repkova J."/>
        </authorList>
    </citation>
    <scope>NUCLEOTIDE SEQUENCE [LARGE SCALE GENOMIC DNA]</scope>
    <source>
        <strain evidence="3">cv. 10/8</strain>
        <tissue evidence="2">Leaf</tissue>
    </source>
</reference>
<organism evidence="2 3">
    <name type="scientific">Trifolium medium</name>
    <dbReference type="NCBI Taxonomy" id="97028"/>
    <lineage>
        <taxon>Eukaryota</taxon>
        <taxon>Viridiplantae</taxon>
        <taxon>Streptophyta</taxon>
        <taxon>Embryophyta</taxon>
        <taxon>Tracheophyta</taxon>
        <taxon>Spermatophyta</taxon>
        <taxon>Magnoliopsida</taxon>
        <taxon>eudicotyledons</taxon>
        <taxon>Gunneridae</taxon>
        <taxon>Pentapetalae</taxon>
        <taxon>rosids</taxon>
        <taxon>fabids</taxon>
        <taxon>Fabales</taxon>
        <taxon>Fabaceae</taxon>
        <taxon>Papilionoideae</taxon>
        <taxon>50 kb inversion clade</taxon>
        <taxon>NPAAA clade</taxon>
        <taxon>Hologalegina</taxon>
        <taxon>IRL clade</taxon>
        <taxon>Trifolieae</taxon>
        <taxon>Trifolium</taxon>
    </lineage>
</organism>
<accession>A0A392MLF0</accession>